<keyword evidence="1" id="KW-1015">Disulfide bond</keyword>
<protein>
    <recommendedName>
        <fullName evidence="2">SMB domain-containing protein</fullName>
    </recommendedName>
</protein>
<evidence type="ECO:0000313" key="3">
    <source>
        <dbReference type="EMBL" id="GFN98944.1"/>
    </source>
</evidence>
<dbReference type="PROSITE" id="PS50958">
    <property type="entry name" value="SMB_2"/>
    <property type="match status" value="1"/>
</dbReference>
<keyword evidence="4" id="KW-1185">Reference proteome</keyword>
<dbReference type="InterPro" id="IPR001212">
    <property type="entry name" value="Somatomedin_B_dom"/>
</dbReference>
<feature type="domain" description="SMB" evidence="2">
    <location>
        <begin position="216"/>
        <end position="256"/>
    </location>
</feature>
<evidence type="ECO:0000256" key="1">
    <source>
        <dbReference type="ARBA" id="ARBA00023157"/>
    </source>
</evidence>
<gene>
    <name evidence="3" type="ORF">PoB_002545000</name>
</gene>
<dbReference type="SUPFAM" id="SSF90188">
    <property type="entry name" value="Somatomedin B domain"/>
    <property type="match status" value="1"/>
</dbReference>
<evidence type="ECO:0000313" key="4">
    <source>
        <dbReference type="Proteomes" id="UP000735302"/>
    </source>
</evidence>
<dbReference type="Proteomes" id="UP000735302">
    <property type="component" value="Unassembled WGS sequence"/>
</dbReference>
<evidence type="ECO:0000259" key="2">
    <source>
        <dbReference type="PROSITE" id="PS50958"/>
    </source>
</evidence>
<dbReference type="InterPro" id="IPR036024">
    <property type="entry name" value="Somatomedin_B-like_dom_sf"/>
</dbReference>
<dbReference type="EMBL" id="BLXT01002928">
    <property type="protein sequence ID" value="GFN98944.1"/>
    <property type="molecule type" value="Genomic_DNA"/>
</dbReference>
<comment type="caution">
    <text evidence="3">The sequence shown here is derived from an EMBL/GenBank/DDBJ whole genome shotgun (WGS) entry which is preliminary data.</text>
</comment>
<organism evidence="3 4">
    <name type="scientific">Plakobranchus ocellatus</name>
    <dbReference type="NCBI Taxonomy" id="259542"/>
    <lineage>
        <taxon>Eukaryota</taxon>
        <taxon>Metazoa</taxon>
        <taxon>Spiralia</taxon>
        <taxon>Lophotrochozoa</taxon>
        <taxon>Mollusca</taxon>
        <taxon>Gastropoda</taxon>
        <taxon>Heterobranchia</taxon>
        <taxon>Euthyneura</taxon>
        <taxon>Panpulmonata</taxon>
        <taxon>Sacoglossa</taxon>
        <taxon>Placobranchoidea</taxon>
        <taxon>Plakobranchidae</taxon>
        <taxon>Plakobranchus</taxon>
    </lineage>
</organism>
<name>A0AAV3ZT11_9GAST</name>
<dbReference type="AlphaFoldDB" id="A0AAV3ZT11"/>
<proteinExistence type="predicted"/>
<reference evidence="3 4" key="1">
    <citation type="journal article" date="2021" name="Elife">
        <title>Chloroplast acquisition without the gene transfer in kleptoplastic sea slugs, Plakobranchus ocellatus.</title>
        <authorList>
            <person name="Maeda T."/>
            <person name="Takahashi S."/>
            <person name="Yoshida T."/>
            <person name="Shimamura S."/>
            <person name="Takaki Y."/>
            <person name="Nagai Y."/>
            <person name="Toyoda A."/>
            <person name="Suzuki Y."/>
            <person name="Arimoto A."/>
            <person name="Ishii H."/>
            <person name="Satoh N."/>
            <person name="Nishiyama T."/>
            <person name="Hasebe M."/>
            <person name="Maruyama T."/>
            <person name="Minagawa J."/>
            <person name="Obokata J."/>
            <person name="Shigenobu S."/>
        </authorList>
    </citation>
    <scope>NUCLEOTIDE SEQUENCE [LARGE SCALE GENOMIC DNA]</scope>
</reference>
<accession>A0AAV3ZT11</accession>
<sequence>MQRFIKEMVFYSDPHFIVPGVMILLTLPILLCSISAPPLNSKDGAGTAIVTSSTLAFKTDPENRTIARRNKISIDGQTLSNYKEKLRTFNSSLNSSHPDQLPGKVATSYNDSIKDLIHLSQAKIPKKTSGEFEKDARAIELGSEPQFSSVKHRQPGMFKKQNALLTLEEITDNITTGFLENYTEIPTSKQKVSLAESTLSLGQITSPTIVGDDLFLTFTCQGRCGKKISFPCSCSATCVIYGTCCDNMAQDCPHVWEEGLTRFDLIRTSDFICDQNLIYTIISCPKKMKEIVQRNEMKPGISNKQMSREETGNLKFQNQLFSNIDTIEQRHVVGDNTTGVIGSEETRKDSITSRLLTALSAAPVTDSDTGLTFINKTIYSCNKMSESKALYWAVLLNYSYTSPTKLEDFVQHQMLNKYHPGPDFNKEILKDHICMRNIQQTCNQTADIEEPSRTYIKKCLESSYAVIFSYEPFLYYRNIFCAYCSEGRNNEYKLYFYDSVLFSNSPLQIIMTLTEDTFSLKKVSKGFDLSRMPWSQAKCPMQAQSSVEQVFKTGKLDQDSEIRCSVTCANPNFTPRSDGMCKAPHAALLAIADDGLAALCPEAMAGLAQFLACGLKREIKNLTNADFSAPSVSVVFDSSLTRSLYVVRLYFALPGPTRLIFSSHIYDISENVYSVALLAKFFHHYRKSHKICPLTEGDKKNTELKVIASTSLIKFGLDMKANILQVMEELRGPIVDDQSKTTVCLTRTAYCVKECSTKMLDPNDLLCMEDPIHELDSAWISKFRRSSCFYHLNELKTQAKNRVTALSQGYKCLLLYVPSVNFLALTILLLI</sequence>